<proteinExistence type="predicted"/>
<dbReference type="Pfam" id="PF04237">
    <property type="entry name" value="YjbR"/>
    <property type="match status" value="1"/>
</dbReference>
<dbReference type="STRING" id="1798228.SAMN05216574_112125"/>
<gene>
    <name evidence="1" type="ORF">SAMN05216574_112125</name>
</gene>
<dbReference type="EMBL" id="FOND01000012">
    <property type="protein sequence ID" value="SFF37854.1"/>
    <property type="molecule type" value="Genomic_DNA"/>
</dbReference>
<sequence length="134" mass="14572">MLPVATWDDVARVGLALPGTTEAVSARGRRRWQVGGRTFLRDRPLHRRDLDELGTRAPSGPVLVASVPDEGAKAALLAAEPEIYFTTSHFDGWAAVLCRLDRLDEQSLTELATEAWAARAPRRLVAAHLPGAHS</sequence>
<evidence type="ECO:0008006" key="3">
    <source>
        <dbReference type="Google" id="ProtNLM"/>
    </source>
</evidence>
<reference evidence="2" key="1">
    <citation type="submission" date="2016-10" db="EMBL/GenBank/DDBJ databases">
        <authorList>
            <person name="Varghese N."/>
            <person name="Submissions S."/>
        </authorList>
    </citation>
    <scope>NUCLEOTIDE SEQUENCE [LARGE SCALE GENOMIC DNA]</scope>
    <source>
        <strain evidence="2">DSM 46838</strain>
    </source>
</reference>
<dbReference type="InterPro" id="IPR058532">
    <property type="entry name" value="YjbR/MT2646/Rv2570-like"/>
</dbReference>
<evidence type="ECO:0000313" key="2">
    <source>
        <dbReference type="Proteomes" id="UP000198589"/>
    </source>
</evidence>
<keyword evidence="2" id="KW-1185">Reference proteome</keyword>
<organism evidence="1 2">
    <name type="scientific">Blastococcus tunisiensis</name>
    <dbReference type="NCBI Taxonomy" id="1798228"/>
    <lineage>
        <taxon>Bacteria</taxon>
        <taxon>Bacillati</taxon>
        <taxon>Actinomycetota</taxon>
        <taxon>Actinomycetes</taxon>
        <taxon>Geodermatophilales</taxon>
        <taxon>Geodermatophilaceae</taxon>
        <taxon>Blastococcus</taxon>
    </lineage>
</organism>
<accession>A0A1I2I6L2</accession>
<dbReference type="AlphaFoldDB" id="A0A1I2I6L2"/>
<dbReference type="Proteomes" id="UP000198589">
    <property type="component" value="Unassembled WGS sequence"/>
</dbReference>
<evidence type="ECO:0000313" key="1">
    <source>
        <dbReference type="EMBL" id="SFF37854.1"/>
    </source>
</evidence>
<name>A0A1I2I6L2_9ACTN</name>
<protein>
    <recommendedName>
        <fullName evidence="3">YjbR protein</fullName>
    </recommendedName>
</protein>